<dbReference type="InterPro" id="IPR039262">
    <property type="entry name" value="DTWD2/TAPT"/>
</dbReference>
<dbReference type="GO" id="GO:0016432">
    <property type="term" value="F:tRNA-uridine aminocarboxypropyltransferase activity"/>
    <property type="evidence" value="ECO:0007669"/>
    <property type="project" value="UniProtKB-EC"/>
</dbReference>
<sequence length="259" mass="30124">MHAVHHLYQYRKSLSTTTYKARGQRVIRCEYCRLAKRFCICSLAPKHACNTLQSNAGFLLLMYDTEVLKPSNTGKLIADIIPDTYAYLWSRTQENQELLALLNDEKWQPMIIFPSEYASAERKVQTNKVVCEKGKKPLFIMLDGSWREAKKMFRKSPYLNNFPLVSFDAKTYKESHDTQQSPVGEDSRYTVRKTELEHQFSTADVAARVLDMLGEKQNAKLLDLWFDVFNYQYQKSVCQRNKGNPKALENYQAYINTLS</sequence>
<comment type="caution">
    <text evidence="6">The sequence shown here is derived from an EMBL/GenBank/DDBJ whole genome shotgun (WGS) entry which is preliminary data.</text>
</comment>
<gene>
    <name evidence="6" type="ORF">EPA86_05870</name>
</gene>
<dbReference type="AlphaFoldDB" id="A0A502L1W1"/>
<keyword evidence="7" id="KW-1185">Reference proteome</keyword>
<dbReference type="GO" id="GO:0008033">
    <property type="term" value="P:tRNA processing"/>
    <property type="evidence" value="ECO:0007669"/>
    <property type="project" value="UniProtKB-KW"/>
</dbReference>
<keyword evidence="3" id="KW-0949">S-adenosyl-L-methionine</keyword>
<dbReference type="RefSeq" id="WP_140602484.1">
    <property type="nucleotide sequence ID" value="NZ_SAWY01000009.1"/>
</dbReference>
<feature type="domain" description="DTW" evidence="5">
    <location>
        <begin position="25"/>
        <end position="238"/>
    </location>
</feature>
<evidence type="ECO:0000313" key="7">
    <source>
        <dbReference type="Proteomes" id="UP000315303"/>
    </source>
</evidence>
<evidence type="ECO:0000256" key="3">
    <source>
        <dbReference type="ARBA" id="ARBA00022691"/>
    </source>
</evidence>
<dbReference type="InterPro" id="IPR005636">
    <property type="entry name" value="DTW"/>
</dbReference>
<protein>
    <recommendedName>
        <fullName evidence="1">tRNA-uridine aminocarboxypropyltransferase</fullName>
        <ecNumber evidence="1">2.5.1.25</ecNumber>
    </recommendedName>
</protein>
<dbReference type="PANTHER" id="PTHR21392:SF1">
    <property type="entry name" value="TRNA-URIDINE AMINOCARBOXYPROPYLTRANSFERASE"/>
    <property type="match status" value="1"/>
</dbReference>
<accession>A0A502L1W1</accession>
<dbReference type="SMART" id="SM01144">
    <property type="entry name" value="DTW"/>
    <property type="match status" value="1"/>
</dbReference>
<dbReference type="Pfam" id="PF03942">
    <property type="entry name" value="DTW"/>
    <property type="match status" value="1"/>
</dbReference>
<evidence type="ECO:0000259" key="5">
    <source>
        <dbReference type="SMART" id="SM01144"/>
    </source>
</evidence>
<dbReference type="EC" id="2.5.1.25" evidence="1"/>
<dbReference type="Proteomes" id="UP000315303">
    <property type="component" value="Unassembled WGS sequence"/>
</dbReference>
<name>A0A502L1W1_9GAMM</name>
<evidence type="ECO:0000313" key="6">
    <source>
        <dbReference type="EMBL" id="TPH17204.1"/>
    </source>
</evidence>
<keyword evidence="2" id="KW-0808">Transferase</keyword>
<evidence type="ECO:0000256" key="4">
    <source>
        <dbReference type="ARBA" id="ARBA00022694"/>
    </source>
</evidence>
<dbReference type="OrthoDB" id="370626at2"/>
<dbReference type="EMBL" id="SAWY01000009">
    <property type="protein sequence ID" value="TPH17204.1"/>
    <property type="molecule type" value="Genomic_DNA"/>
</dbReference>
<organism evidence="6 7">
    <name type="scientific">Litorilituus lipolyticus</name>
    <dbReference type="NCBI Taxonomy" id="2491017"/>
    <lineage>
        <taxon>Bacteria</taxon>
        <taxon>Pseudomonadati</taxon>
        <taxon>Pseudomonadota</taxon>
        <taxon>Gammaproteobacteria</taxon>
        <taxon>Alteromonadales</taxon>
        <taxon>Colwelliaceae</taxon>
        <taxon>Litorilituus</taxon>
    </lineage>
</organism>
<evidence type="ECO:0000256" key="1">
    <source>
        <dbReference type="ARBA" id="ARBA00012386"/>
    </source>
</evidence>
<reference evidence="6 7" key="1">
    <citation type="submission" date="2019-01" db="EMBL/GenBank/DDBJ databases">
        <title>Litorilituus lipolytica sp. nov., isolated from intertidal sand of the Yellow Sea in China.</title>
        <authorList>
            <person name="Liu A."/>
        </authorList>
    </citation>
    <scope>NUCLEOTIDE SEQUENCE [LARGE SCALE GENOMIC DNA]</scope>
    <source>
        <strain evidence="6 7">RZ04</strain>
    </source>
</reference>
<keyword evidence="4" id="KW-0819">tRNA processing</keyword>
<proteinExistence type="predicted"/>
<evidence type="ECO:0000256" key="2">
    <source>
        <dbReference type="ARBA" id="ARBA00022679"/>
    </source>
</evidence>
<dbReference type="PANTHER" id="PTHR21392">
    <property type="entry name" value="TRNA-URIDINE AMINOCARBOXYPROPYLTRANSFERASE 2"/>
    <property type="match status" value="1"/>
</dbReference>